<evidence type="ECO:0000256" key="4">
    <source>
        <dbReference type="ARBA" id="ARBA00022960"/>
    </source>
</evidence>
<dbReference type="RefSeq" id="WP_200789304.1">
    <property type="nucleotide sequence ID" value="NZ_JAEDAO010000001.1"/>
</dbReference>
<evidence type="ECO:0000313" key="12">
    <source>
        <dbReference type="Proteomes" id="UP000617041"/>
    </source>
</evidence>
<feature type="transmembrane region" description="Helical" evidence="10">
    <location>
        <begin position="297"/>
        <end position="323"/>
    </location>
</feature>
<feature type="transmembrane region" description="Helical" evidence="10">
    <location>
        <begin position="82"/>
        <end position="100"/>
    </location>
</feature>
<evidence type="ECO:0000256" key="9">
    <source>
        <dbReference type="ARBA" id="ARBA00061532"/>
    </source>
</evidence>
<dbReference type="PANTHER" id="PTHR47019">
    <property type="entry name" value="LIPID II FLIPPASE MURJ"/>
    <property type="match status" value="1"/>
</dbReference>
<sequence>MFLRAGAVSLALLLASRLLGVVRESAQAAAFGRSGLADIAVLLLTLPDLLVSIAATGALAYVLLPAWAGQPAATVAALQRRVALRGLLAAAAAGVLLALANGPVLDVLAGGLPPEWRPAGAQAIAWAAAALPFALLAALWSTRLQHERDFLGMYGANLVVNLLLIAGLLVAARMESTTAVLVLGAALLLAMAARLAWMRLRMPAVAPSPEPVHAVMPPAPLWTWAVLAAALPLLLPFTARSAASQAGEGALAVFNYAWKLVELPLLLAIQLVASLSFPAVARALADSAAREKAAAPIRLAFGFAWALACAAVSGLAWAAPALARLLFGWGRMPEDALVHVAQWGLAGSWGLLPQAVSAVALTVLAARKQLRAPVLAYAAAFAVLVVAAVSGVHDGSHLMLLLNAGFLGVALACVLALGRDARDWLPTGAFGWSALAMFATAAPAYALHPAALPPVAGLAAGALAAGAVLAFALWRAPELRQGLRR</sequence>
<keyword evidence="12" id="KW-1185">Reference proteome</keyword>
<keyword evidence="3 10" id="KW-0812">Transmembrane</keyword>
<organism evidence="11 12">
    <name type="scientific">Ramlibacter algicola</name>
    <dbReference type="NCBI Taxonomy" id="2795217"/>
    <lineage>
        <taxon>Bacteria</taxon>
        <taxon>Pseudomonadati</taxon>
        <taxon>Pseudomonadota</taxon>
        <taxon>Betaproteobacteria</taxon>
        <taxon>Burkholderiales</taxon>
        <taxon>Comamonadaceae</taxon>
        <taxon>Ramlibacter</taxon>
    </lineage>
</organism>
<keyword evidence="4" id="KW-0133">Cell shape</keyword>
<accession>A0A934Q3E9</accession>
<dbReference type="GO" id="GO:0034204">
    <property type="term" value="P:lipid translocation"/>
    <property type="evidence" value="ECO:0007669"/>
    <property type="project" value="TreeGrafter"/>
</dbReference>
<dbReference type="GO" id="GO:0009252">
    <property type="term" value="P:peptidoglycan biosynthetic process"/>
    <property type="evidence" value="ECO:0007669"/>
    <property type="project" value="UniProtKB-KW"/>
</dbReference>
<dbReference type="Pfam" id="PF03023">
    <property type="entry name" value="MurJ"/>
    <property type="match status" value="1"/>
</dbReference>
<feature type="transmembrane region" description="Helical" evidence="10">
    <location>
        <begin position="374"/>
        <end position="392"/>
    </location>
</feature>
<keyword evidence="2" id="KW-1003">Cell membrane</keyword>
<dbReference type="GO" id="GO:0015648">
    <property type="term" value="F:lipid-linked peptidoglycan transporter activity"/>
    <property type="evidence" value="ECO:0007669"/>
    <property type="project" value="TreeGrafter"/>
</dbReference>
<feature type="transmembrane region" description="Helical" evidence="10">
    <location>
        <begin position="178"/>
        <end position="200"/>
    </location>
</feature>
<evidence type="ECO:0000256" key="2">
    <source>
        <dbReference type="ARBA" id="ARBA00022475"/>
    </source>
</evidence>
<dbReference type="Proteomes" id="UP000617041">
    <property type="component" value="Unassembled WGS sequence"/>
</dbReference>
<dbReference type="GO" id="GO:0008360">
    <property type="term" value="P:regulation of cell shape"/>
    <property type="evidence" value="ECO:0007669"/>
    <property type="project" value="UniProtKB-KW"/>
</dbReference>
<dbReference type="GO" id="GO:0005886">
    <property type="term" value="C:plasma membrane"/>
    <property type="evidence" value="ECO:0007669"/>
    <property type="project" value="UniProtKB-SubCell"/>
</dbReference>
<evidence type="ECO:0008006" key="13">
    <source>
        <dbReference type="Google" id="ProtNLM"/>
    </source>
</evidence>
<evidence type="ECO:0000256" key="10">
    <source>
        <dbReference type="SAM" id="Phobius"/>
    </source>
</evidence>
<dbReference type="AlphaFoldDB" id="A0A934Q3E9"/>
<feature type="transmembrane region" description="Helical" evidence="10">
    <location>
        <begin position="120"/>
        <end position="139"/>
    </location>
</feature>
<evidence type="ECO:0000256" key="3">
    <source>
        <dbReference type="ARBA" id="ARBA00022692"/>
    </source>
</evidence>
<dbReference type="PANTHER" id="PTHR47019:SF1">
    <property type="entry name" value="LIPID II FLIPPASE MURJ"/>
    <property type="match status" value="1"/>
</dbReference>
<feature type="transmembrane region" description="Helical" evidence="10">
    <location>
        <begin position="454"/>
        <end position="474"/>
    </location>
</feature>
<feature type="transmembrane region" description="Helical" evidence="10">
    <location>
        <begin position="429"/>
        <end position="448"/>
    </location>
</feature>
<dbReference type="EMBL" id="JAEDAO010000001">
    <property type="protein sequence ID" value="MBK0394306.1"/>
    <property type="molecule type" value="Genomic_DNA"/>
</dbReference>
<evidence type="ECO:0000256" key="8">
    <source>
        <dbReference type="ARBA" id="ARBA00060041"/>
    </source>
</evidence>
<evidence type="ECO:0000256" key="5">
    <source>
        <dbReference type="ARBA" id="ARBA00022984"/>
    </source>
</evidence>
<dbReference type="InterPro" id="IPR004268">
    <property type="entry name" value="MurJ"/>
</dbReference>
<feature type="transmembrane region" description="Helical" evidence="10">
    <location>
        <begin position="38"/>
        <end position="62"/>
    </location>
</feature>
<comment type="function">
    <text evidence="8">Involved in peptidoglycan biosynthesis. Transports lipid-linked peptidoglycan precursors from the inner to the outer leaflet of the cytoplasmic membrane.</text>
</comment>
<evidence type="ECO:0000256" key="1">
    <source>
        <dbReference type="ARBA" id="ARBA00004651"/>
    </source>
</evidence>
<keyword evidence="5" id="KW-0573">Peptidoglycan synthesis</keyword>
<evidence type="ECO:0000256" key="7">
    <source>
        <dbReference type="ARBA" id="ARBA00023136"/>
    </source>
</evidence>
<comment type="caution">
    <text evidence="11">The sequence shown here is derived from an EMBL/GenBank/DDBJ whole genome shotgun (WGS) entry which is preliminary data.</text>
</comment>
<keyword evidence="7 10" id="KW-0472">Membrane</keyword>
<evidence type="ECO:0000256" key="6">
    <source>
        <dbReference type="ARBA" id="ARBA00022989"/>
    </source>
</evidence>
<feature type="transmembrane region" description="Helical" evidence="10">
    <location>
        <begin position="151"/>
        <end position="172"/>
    </location>
</feature>
<feature type="transmembrane region" description="Helical" evidence="10">
    <location>
        <begin position="221"/>
        <end position="243"/>
    </location>
</feature>
<comment type="subcellular location">
    <subcellularLocation>
        <location evidence="1">Cell membrane</location>
        <topology evidence="1">Multi-pass membrane protein</topology>
    </subcellularLocation>
</comment>
<protein>
    <recommendedName>
        <fullName evidence="13">Virulence factor MviN</fullName>
    </recommendedName>
</protein>
<evidence type="ECO:0000313" key="11">
    <source>
        <dbReference type="EMBL" id="MBK0394306.1"/>
    </source>
</evidence>
<comment type="similarity">
    <text evidence="9">Belongs to the MurJ/MviN family.</text>
</comment>
<keyword evidence="6 10" id="KW-1133">Transmembrane helix</keyword>
<name>A0A934Q3E9_9BURK</name>
<gene>
    <name evidence="11" type="ORF">I8E28_17015</name>
</gene>
<feature type="transmembrane region" description="Helical" evidence="10">
    <location>
        <begin position="398"/>
        <end position="417"/>
    </location>
</feature>
<dbReference type="InterPro" id="IPR051050">
    <property type="entry name" value="Lipid_II_flippase_MurJ/MviN"/>
</dbReference>
<feature type="transmembrane region" description="Helical" evidence="10">
    <location>
        <begin position="343"/>
        <end position="365"/>
    </location>
</feature>
<feature type="transmembrane region" description="Helical" evidence="10">
    <location>
        <begin position="263"/>
        <end position="285"/>
    </location>
</feature>
<reference evidence="11" key="1">
    <citation type="submission" date="2020-12" db="EMBL/GenBank/DDBJ databases">
        <title>Ramlibacter sp. nov., isolated from a freshwater alga, Cryptomonas.</title>
        <authorList>
            <person name="Kim H.M."/>
            <person name="Jeon C.O."/>
        </authorList>
    </citation>
    <scope>NUCLEOTIDE SEQUENCE</scope>
    <source>
        <strain evidence="11">CrO1</strain>
    </source>
</reference>
<proteinExistence type="inferred from homology"/>